<sequence length="300" mass="33401">MFVMVSQLNVFGTTLEVCHEQIIEEINNSPYMAIMTDETTDVAAKSQMVVIFRYVRDGEPIERFWNYLNLIMSKAASANSQVTYQMKILTTAMFAVIILNKQLLKTQWFSLVTLVLGVVLVQLAHTSEQITVGHGPQQNKLIGFSAALSACCLSGFAGIYFEKMLKGSDISVWMRNVQLSLCSLPFGLLTCFITDNTVIKEKGFFFGYDKFILYLILLQAGGGLIVAVVVKYADNILKGFATSLAIVISCVASVYIFNFQLTFQFSVGALFVIFSIFLYGYVPKPTTVATTYKVKKVKTK</sequence>
<feature type="transmembrane region" description="Helical" evidence="6">
    <location>
        <begin position="211"/>
        <end position="230"/>
    </location>
</feature>
<dbReference type="Proteomes" id="UP001458880">
    <property type="component" value="Unassembled WGS sequence"/>
</dbReference>
<dbReference type="NCBIfam" id="TIGR00803">
    <property type="entry name" value="nst"/>
    <property type="match status" value="1"/>
</dbReference>
<comment type="caution">
    <text evidence="7">The sequence shown here is derived from an EMBL/GenBank/DDBJ whole genome shotgun (WGS) entry which is preliminary data.</text>
</comment>
<keyword evidence="3 6" id="KW-0812">Transmembrane</keyword>
<dbReference type="InterPro" id="IPR007271">
    <property type="entry name" value="Nuc_sug_transpt"/>
</dbReference>
<evidence type="ECO:0000256" key="4">
    <source>
        <dbReference type="ARBA" id="ARBA00022989"/>
    </source>
</evidence>
<dbReference type="GO" id="GO:0000139">
    <property type="term" value="C:Golgi membrane"/>
    <property type="evidence" value="ECO:0007669"/>
    <property type="project" value="InterPro"/>
</dbReference>
<evidence type="ECO:0000256" key="3">
    <source>
        <dbReference type="ARBA" id="ARBA00022692"/>
    </source>
</evidence>
<proteinExistence type="predicted"/>
<evidence type="ECO:0000256" key="5">
    <source>
        <dbReference type="ARBA" id="ARBA00023136"/>
    </source>
</evidence>
<gene>
    <name evidence="7" type="ORF">QE152_g40257</name>
</gene>
<evidence type="ECO:0000256" key="1">
    <source>
        <dbReference type="ARBA" id="ARBA00004141"/>
    </source>
</evidence>
<feature type="transmembrane region" description="Helical" evidence="6">
    <location>
        <begin position="141"/>
        <end position="161"/>
    </location>
</feature>
<keyword evidence="4 6" id="KW-1133">Transmembrane helix</keyword>
<evidence type="ECO:0000313" key="7">
    <source>
        <dbReference type="EMBL" id="KAK9679125.1"/>
    </source>
</evidence>
<protein>
    <submittedName>
        <fullName evidence="7">Nucleotide-sugar transporter</fullName>
    </submittedName>
</protein>
<organism evidence="7 8">
    <name type="scientific">Popillia japonica</name>
    <name type="common">Japanese beetle</name>
    <dbReference type="NCBI Taxonomy" id="7064"/>
    <lineage>
        <taxon>Eukaryota</taxon>
        <taxon>Metazoa</taxon>
        <taxon>Ecdysozoa</taxon>
        <taxon>Arthropoda</taxon>
        <taxon>Hexapoda</taxon>
        <taxon>Insecta</taxon>
        <taxon>Pterygota</taxon>
        <taxon>Neoptera</taxon>
        <taxon>Endopterygota</taxon>
        <taxon>Coleoptera</taxon>
        <taxon>Polyphaga</taxon>
        <taxon>Scarabaeiformia</taxon>
        <taxon>Scarabaeidae</taxon>
        <taxon>Rutelinae</taxon>
        <taxon>Popillia</taxon>
    </lineage>
</organism>
<keyword evidence="2" id="KW-0762">Sugar transport</keyword>
<keyword evidence="5 6" id="KW-0472">Membrane</keyword>
<dbReference type="AlphaFoldDB" id="A0AAW1HSF0"/>
<keyword evidence="2" id="KW-0813">Transport</keyword>
<feature type="transmembrane region" description="Helical" evidence="6">
    <location>
        <begin position="263"/>
        <end position="282"/>
    </location>
</feature>
<keyword evidence="8" id="KW-1185">Reference proteome</keyword>
<dbReference type="EMBL" id="JASPKY010001085">
    <property type="protein sequence ID" value="KAK9679125.1"/>
    <property type="molecule type" value="Genomic_DNA"/>
</dbReference>
<evidence type="ECO:0000256" key="2">
    <source>
        <dbReference type="ARBA" id="ARBA00022597"/>
    </source>
</evidence>
<feature type="transmembrane region" description="Helical" evidence="6">
    <location>
        <begin position="108"/>
        <end position="125"/>
    </location>
</feature>
<feature type="transmembrane region" description="Helical" evidence="6">
    <location>
        <begin position="181"/>
        <end position="199"/>
    </location>
</feature>
<reference evidence="7 8" key="1">
    <citation type="journal article" date="2024" name="BMC Genomics">
        <title>De novo assembly and annotation of Popillia japonica's genome with initial clues to its potential as an invasive pest.</title>
        <authorList>
            <person name="Cucini C."/>
            <person name="Boschi S."/>
            <person name="Funari R."/>
            <person name="Cardaioli E."/>
            <person name="Iannotti N."/>
            <person name="Marturano G."/>
            <person name="Paoli F."/>
            <person name="Bruttini M."/>
            <person name="Carapelli A."/>
            <person name="Frati F."/>
            <person name="Nardi F."/>
        </authorList>
    </citation>
    <scope>NUCLEOTIDE SEQUENCE [LARGE SCALE GENOMIC DNA]</scope>
    <source>
        <strain evidence="7">DMR45628</strain>
    </source>
</reference>
<accession>A0AAW1HSF0</accession>
<comment type="subcellular location">
    <subcellularLocation>
        <location evidence="1">Membrane</location>
        <topology evidence="1">Multi-pass membrane protein</topology>
    </subcellularLocation>
</comment>
<feature type="transmembrane region" description="Helical" evidence="6">
    <location>
        <begin position="237"/>
        <end position="257"/>
    </location>
</feature>
<dbReference type="PANTHER" id="PTHR10231">
    <property type="entry name" value="NUCLEOTIDE-SUGAR TRANSMEMBRANE TRANSPORTER"/>
    <property type="match status" value="1"/>
</dbReference>
<dbReference type="Pfam" id="PF04142">
    <property type="entry name" value="Nuc_sug_transp"/>
    <property type="match status" value="1"/>
</dbReference>
<evidence type="ECO:0000256" key="6">
    <source>
        <dbReference type="SAM" id="Phobius"/>
    </source>
</evidence>
<evidence type="ECO:0000313" key="8">
    <source>
        <dbReference type="Proteomes" id="UP001458880"/>
    </source>
</evidence>
<dbReference type="GO" id="GO:0015165">
    <property type="term" value="F:pyrimidine nucleotide-sugar transmembrane transporter activity"/>
    <property type="evidence" value="ECO:0007669"/>
    <property type="project" value="InterPro"/>
</dbReference>
<name>A0AAW1HSF0_POPJA</name>